<keyword evidence="2" id="KW-1185">Reference proteome</keyword>
<gene>
    <name evidence="1" type="ORF">HMPREF0634_1087</name>
</gene>
<dbReference type="RefSeq" id="WP_007789427.1">
    <property type="nucleotide sequence ID" value="NZ_ADGQ01000050.1"/>
</dbReference>
<evidence type="ECO:0000313" key="2">
    <source>
        <dbReference type="Proteomes" id="UP000003244"/>
    </source>
</evidence>
<protein>
    <submittedName>
        <fullName evidence="1">Uncharacterized protein</fullName>
    </submittedName>
</protein>
<dbReference type="OrthoDB" id="1951844at2"/>
<dbReference type="GeneID" id="84800575"/>
<dbReference type="EMBL" id="ADGQ01000050">
    <property type="protein sequence ID" value="EFM64763.1"/>
    <property type="molecule type" value="Genomic_DNA"/>
</dbReference>
<organism evidence="1 2">
    <name type="scientific">Peptostreptococcus stomatis DSM 17678</name>
    <dbReference type="NCBI Taxonomy" id="596315"/>
    <lineage>
        <taxon>Bacteria</taxon>
        <taxon>Bacillati</taxon>
        <taxon>Bacillota</taxon>
        <taxon>Clostridia</taxon>
        <taxon>Peptostreptococcales</taxon>
        <taxon>Peptostreptococcaceae</taxon>
        <taxon>Peptostreptococcus</taxon>
    </lineage>
</organism>
<name>E0E2U8_9FIRM</name>
<evidence type="ECO:0000313" key="1">
    <source>
        <dbReference type="EMBL" id="EFM64763.1"/>
    </source>
</evidence>
<accession>E0E2U8</accession>
<dbReference type="eggNOG" id="ENOG5033XPU">
    <property type="taxonomic scope" value="Bacteria"/>
</dbReference>
<dbReference type="Proteomes" id="UP000003244">
    <property type="component" value="Unassembled WGS sequence"/>
</dbReference>
<comment type="caution">
    <text evidence="1">The sequence shown here is derived from an EMBL/GenBank/DDBJ whole genome shotgun (WGS) entry which is preliminary data.</text>
</comment>
<reference evidence="1 2" key="1">
    <citation type="submission" date="2010-08" db="EMBL/GenBank/DDBJ databases">
        <authorList>
            <person name="Harkins D.M."/>
            <person name="Madupu R."/>
            <person name="Durkin A.S."/>
            <person name="Torralba M."/>
            <person name="Methe B."/>
            <person name="Sutton G.G."/>
            <person name="Nelson K.E."/>
        </authorList>
    </citation>
    <scope>NUCLEOTIDE SEQUENCE [LARGE SCALE GENOMIC DNA]</scope>
    <source>
        <strain evidence="1 2">DSM 17678</strain>
    </source>
</reference>
<dbReference type="AlphaFoldDB" id="E0E2U8"/>
<sequence>MKFLDLSLKHRYDIYTRTKKVLRKYQKGIVSGKLTADKFADNMLKDNSMIAYLEEIGIVVTEFRDAYKEYVQTLILIQNDCLAYHKQKSPSYYSKKADYTSIFKLNTLLTESGYNLSIPAQYLTEWDVDCIERFLETGNIDIGNEKIYNYITNL</sequence>
<proteinExistence type="predicted"/>